<evidence type="ECO:0000259" key="3">
    <source>
        <dbReference type="Pfam" id="PF19124"/>
    </source>
</evidence>
<accession>A0A7S8HEB4</accession>
<feature type="transmembrane region" description="Helical" evidence="1">
    <location>
        <begin position="178"/>
        <end position="199"/>
    </location>
</feature>
<feature type="transmembrane region" description="Helical" evidence="1">
    <location>
        <begin position="49"/>
        <end position="69"/>
    </location>
</feature>
<organism evidence="4 5">
    <name type="scientific">Mangrovibacillus cuniculi</name>
    <dbReference type="NCBI Taxonomy" id="2593652"/>
    <lineage>
        <taxon>Bacteria</taxon>
        <taxon>Bacillati</taxon>
        <taxon>Bacillota</taxon>
        <taxon>Bacilli</taxon>
        <taxon>Bacillales</taxon>
        <taxon>Bacillaceae</taxon>
        <taxon>Mangrovibacillus</taxon>
    </lineage>
</organism>
<dbReference type="Pfam" id="PF07853">
    <property type="entry name" value="DUF1648"/>
    <property type="match status" value="1"/>
</dbReference>
<dbReference type="EMBL" id="CP049742">
    <property type="protein sequence ID" value="QPC45548.1"/>
    <property type="molecule type" value="Genomic_DNA"/>
</dbReference>
<evidence type="ECO:0000313" key="4">
    <source>
        <dbReference type="EMBL" id="QPC45548.1"/>
    </source>
</evidence>
<keyword evidence="1" id="KW-0812">Transmembrane</keyword>
<dbReference type="PANTHER" id="PTHR37810:SF9">
    <property type="entry name" value="MEMBRANE PROTEIN"/>
    <property type="match status" value="1"/>
</dbReference>
<feature type="transmembrane region" description="Helical" evidence="1">
    <location>
        <begin position="6"/>
        <end position="24"/>
    </location>
</feature>
<proteinExistence type="predicted"/>
<dbReference type="InterPro" id="IPR043831">
    <property type="entry name" value="DUF5808"/>
</dbReference>
<feature type="transmembrane region" description="Helical" evidence="1">
    <location>
        <begin position="75"/>
        <end position="97"/>
    </location>
</feature>
<gene>
    <name evidence="4" type="ORF">G8O30_00430</name>
</gene>
<dbReference type="GO" id="GO:0009636">
    <property type="term" value="P:response to toxic substance"/>
    <property type="evidence" value="ECO:0007669"/>
    <property type="project" value="TreeGrafter"/>
</dbReference>
<evidence type="ECO:0000313" key="5">
    <source>
        <dbReference type="Proteomes" id="UP000593626"/>
    </source>
</evidence>
<sequence length="346" mass="38623">MDVSILILTVGILVILQAVLPFMVKRTVVFGVTVPVAEVRNPQLVRYKIMYTVLSSSLSLVILAAFLFSPTRTNPVLLALLLPFIILFISMALFFFFQSKVTKLKKAERWFKDQKQVHVTELNIRAQDEMLPLSIFIIPMLITFGLIAFTVVNFGAFPDPLPTHWGPDGQPDAWTDKTYLSVLILPIISLCLNAMFIGINEMTKRSGIKLSAGNIPASKARQLKLRKYSSWLLFFVSVATTILFTFLQYTTVNPEKIDGLALIVAPLGFSALVTIAAIALAVKVGMKDSDLDSDVIVVVDETTVNFDDDRYWKGGLIYFNSEDPSIFVEKRFGIGFTLNFAHPLDM</sequence>
<dbReference type="Pfam" id="PF19124">
    <property type="entry name" value="DUF5808"/>
    <property type="match status" value="1"/>
</dbReference>
<dbReference type="RefSeq" id="WP_239673052.1">
    <property type="nucleotide sequence ID" value="NZ_CP049742.1"/>
</dbReference>
<feature type="transmembrane region" description="Helical" evidence="1">
    <location>
        <begin position="228"/>
        <end position="247"/>
    </location>
</feature>
<feature type="transmembrane region" description="Helical" evidence="1">
    <location>
        <begin position="133"/>
        <end position="158"/>
    </location>
</feature>
<name>A0A7S8HEB4_9BACI</name>
<dbReference type="InterPro" id="IPR012867">
    <property type="entry name" value="DUF1648"/>
</dbReference>
<protein>
    <submittedName>
        <fullName evidence="4">DUF1648 domain-containing protein</fullName>
    </submittedName>
</protein>
<feature type="domain" description="DUF1648" evidence="2">
    <location>
        <begin position="141"/>
        <end position="189"/>
    </location>
</feature>
<evidence type="ECO:0000256" key="1">
    <source>
        <dbReference type="SAM" id="Phobius"/>
    </source>
</evidence>
<reference evidence="4 5" key="1">
    <citation type="submission" date="2019-07" db="EMBL/GenBank/DDBJ databases">
        <title>Genome sequence of 2 isolates from Red Sea Mangroves.</title>
        <authorList>
            <person name="Sefrji F."/>
            <person name="Michoud G."/>
            <person name="Merlino G."/>
            <person name="Daffonchio D."/>
        </authorList>
    </citation>
    <scope>NUCLEOTIDE SEQUENCE [LARGE SCALE GENOMIC DNA]</scope>
    <source>
        <strain evidence="4 5">R1DC41</strain>
    </source>
</reference>
<keyword evidence="5" id="KW-1185">Reference proteome</keyword>
<keyword evidence="1" id="KW-0472">Membrane</keyword>
<keyword evidence="1" id="KW-1133">Transmembrane helix</keyword>
<dbReference type="AlphaFoldDB" id="A0A7S8HEB4"/>
<feature type="transmembrane region" description="Helical" evidence="1">
    <location>
        <begin position="259"/>
        <end position="282"/>
    </location>
</feature>
<dbReference type="KEGG" id="mcui:G8O30_00430"/>
<evidence type="ECO:0000259" key="2">
    <source>
        <dbReference type="Pfam" id="PF07853"/>
    </source>
</evidence>
<dbReference type="PANTHER" id="PTHR37810">
    <property type="entry name" value="IMMUNITY PROTEIN SDPI"/>
    <property type="match status" value="1"/>
</dbReference>
<dbReference type="Proteomes" id="UP000593626">
    <property type="component" value="Chromosome"/>
</dbReference>
<feature type="domain" description="DUF5808" evidence="3">
    <location>
        <begin position="322"/>
        <end position="343"/>
    </location>
</feature>